<evidence type="ECO:0000313" key="3">
    <source>
        <dbReference type="EMBL" id="AKF04320.1"/>
    </source>
</evidence>
<dbReference type="STRING" id="927083.DB32_001469"/>
<keyword evidence="4" id="KW-1185">Reference proteome</keyword>
<evidence type="ECO:0000256" key="1">
    <source>
        <dbReference type="ARBA" id="ARBA00022729"/>
    </source>
</evidence>
<dbReference type="InterPro" id="IPR054828">
    <property type="entry name" value="Vit_B12_bind_prot"/>
</dbReference>
<dbReference type="AlphaFoldDB" id="A0A0F6YG25"/>
<dbReference type="SUPFAM" id="SSF53807">
    <property type="entry name" value="Helical backbone' metal receptor"/>
    <property type="match status" value="1"/>
</dbReference>
<dbReference type="InterPro" id="IPR050902">
    <property type="entry name" value="ABC_Transporter_SBP"/>
</dbReference>
<name>A0A0F6YG25_9BACT</name>
<keyword evidence="1" id="KW-0732">Signal</keyword>
<accession>A0A0F6YG25</accession>
<dbReference type="PROSITE" id="PS51257">
    <property type="entry name" value="PROKAR_LIPOPROTEIN"/>
    <property type="match status" value="1"/>
</dbReference>
<dbReference type="Gene3D" id="3.40.50.1980">
    <property type="entry name" value="Nitrogenase molybdenum iron protein domain"/>
    <property type="match status" value="2"/>
</dbReference>
<dbReference type="GO" id="GO:0071281">
    <property type="term" value="P:cellular response to iron ion"/>
    <property type="evidence" value="ECO:0007669"/>
    <property type="project" value="TreeGrafter"/>
</dbReference>
<dbReference type="Proteomes" id="UP000034883">
    <property type="component" value="Chromosome"/>
</dbReference>
<dbReference type="RefSeq" id="WP_053231672.1">
    <property type="nucleotide sequence ID" value="NZ_CP011125.1"/>
</dbReference>
<dbReference type="EMBL" id="CP011125">
    <property type="protein sequence ID" value="AKF04320.1"/>
    <property type="molecule type" value="Genomic_DNA"/>
</dbReference>
<sequence length="290" mass="31137">MMRALISTWLALLVACGAPEREPGSSTISVDDERGRTVRLARPATRIVSLLASHTETLVALGVGDRIVGRDTYSTGSPQIEALPDLGGLEPNVEAVAALEPDLVIAAEYGTQAGVLEQAGLTVWAGSAQRYDELFEVLDAIARLVGRAGEGERIARELRERIARVAARAQGAPRLRVYFEVDPTPYSVGPRSFIGEMIARAGGATIAPEPLGEFPRLALEEIVVRDPEVMIGLSLDEARGRPGWSSVTAVRRGRVRALSDAERDVIVRAGTRIDEGLQVLLEIIHPELAP</sequence>
<dbReference type="InterPro" id="IPR002491">
    <property type="entry name" value="ABC_transptr_periplasmic_BD"/>
</dbReference>
<dbReference type="Pfam" id="PF01497">
    <property type="entry name" value="Peripla_BP_2"/>
    <property type="match status" value="1"/>
</dbReference>
<protein>
    <submittedName>
        <fullName evidence="3">Vitamin B12 ABC transporter, B12-binding component BtuF</fullName>
    </submittedName>
</protein>
<evidence type="ECO:0000259" key="2">
    <source>
        <dbReference type="PROSITE" id="PS50983"/>
    </source>
</evidence>
<dbReference type="OrthoDB" id="9787830at2"/>
<reference evidence="3 4" key="1">
    <citation type="submission" date="2015-03" db="EMBL/GenBank/DDBJ databases">
        <title>Genome assembly of Sandaracinus amylolyticus DSM 53668.</title>
        <authorList>
            <person name="Sharma G."/>
            <person name="Subramanian S."/>
        </authorList>
    </citation>
    <scope>NUCLEOTIDE SEQUENCE [LARGE SCALE GENOMIC DNA]</scope>
    <source>
        <strain evidence="3 4">DSM 53668</strain>
    </source>
</reference>
<dbReference type="PANTHER" id="PTHR30535:SF34">
    <property type="entry name" value="MOLYBDATE-BINDING PROTEIN MOLA"/>
    <property type="match status" value="1"/>
</dbReference>
<dbReference type="KEGG" id="samy:DB32_001469"/>
<dbReference type="PROSITE" id="PS50983">
    <property type="entry name" value="FE_B12_PBP"/>
    <property type="match status" value="1"/>
</dbReference>
<dbReference type="PANTHER" id="PTHR30535">
    <property type="entry name" value="VITAMIN B12-BINDING PROTEIN"/>
    <property type="match status" value="1"/>
</dbReference>
<feature type="domain" description="Fe/B12 periplasmic-binding" evidence="2">
    <location>
        <begin position="46"/>
        <end position="288"/>
    </location>
</feature>
<evidence type="ECO:0000313" key="4">
    <source>
        <dbReference type="Proteomes" id="UP000034883"/>
    </source>
</evidence>
<gene>
    <name evidence="3" type="ORF">DB32_001469</name>
</gene>
<proteinExistence type="predicted"/>
<dbReference type="NCBIfam" id="NF038402">
    <property type="entry name" value="TroA_like"/>
    <property type="match status" value="1"/>
</dbReference>
<organism evidence="3 4">
    <name type="scientific">Sandaracinus amylolyticus</name>
    <dbReference type="NCBI Taxonomy" id="927083"/>
    <lineage>
        <taxon>Bacteria</taxon>
        <taxon>Pseudomonadati</taxon>
        <taxon>Myxococcota</taxon>
        <taxon>Polyangia</taxon>
        <taxon>Polyangiales</taxon>
        <taxon>Sandaracinaceae</taxon>
        <taxon>Sandaracinus</taxon>
    </lineage>
</organism>